<accession>A0A0C1QRS7</accession>
<organism evidence="2 3">
    <name type="scientific">Pseudoalteromonas luteoviolacea</name>
    <dbReference type="NCBI Taxonomy" id="43657"/>
    <lineage>
        <taxon>Bacteria</taxon>
        <taxon>Pseudomonadati</taxon>
        <taxon>Pseudomonadota</taxon>
        <taxon>Gammaproteobacteria</taxon>
        <taxon>Alteromonadales</taxon>
        <taxon>Pseudoalteromonadaceae</taxon>
        <taxon>Pseudoalteromonas</taxon>
    </lineage>
</organism>
<feature type="domain" description="Transketolase N-terminal" evidence="1">
    <location>
        <begin position="10"/>
        <end position="238"/>
    </location>
</feature>
<dbReference type="SUPFAM" id="SSF52518">
    <property type="entry name" value="Thiamin diphosphate-binding fold (THDP-binding)"/>
    <property type="match status" value="1"/>
</dbReference>
<dbReference type="Gene3D" id="3.40.50.970">
    <property type="match status" value="1"/>
</dbReference>
<dbReference type="RefSeq" id="WP_039609484.1">
    <property type="nucleotide sequence ID" value="NZ_JWIC01000005.1"/>
</dbReference>
<dbReference type="PANTHER" id="PTHR47514:SF2">
    <property type="entry name" value="TRANSKETOLASE"/>
    <property type="match status" value="1"/>
</dbReference>
<sequence length="254" mass="28086">MNQDLRKRIAEIIYQAKEGHIPSSYSIVDIINHLYTSVLSYDSNNPTWEKRDYFILSKGHGCAALWVVLEKLNLLPERALEQYSQFGGILGGHPDRTKVPFVEASTGSLGHGMPMAVGCALAHKITGNDNKVFCLVGDGECHEGTIWESAHVAANRNLNNLTVIVDWNQSAAQLCPTDDLPAKWRSFGWHTVVFDGHDQTQIEAAFNENDAQAPTVLIAKNVKGKGVSMTEGHGPWHHKIPSKEELEHILEALS</sequence>
<evidence type="ECO:0000313" key="2">
    <source>
        <dbReference type="EMBL" id="KID57717.1"/>
    </source>
</evidence>
<evidence type="ECO:0000313" key="3">
    <source>
        <dbReference type="Proteomes" id="UP000031327"/>
    </source>
</evidence>
<dbReference type="InterPro" id="IPR029061">
    <property type="entry name" value="THDP-binding"/>
</dbReference>
<comment type="caution">
    <text evidence="2">The sequence shown here is derived from an EMBL/GenBank/DDBJ whole genome shotgun (WGS) entry which is preliminary data.</text>
</comment>
<evidence type="ECO:0000259" key="1">
    <source>
        <dbReference type="Pfam" id="PF00456"/>
    </source>
</evidence>
<dbReference type="AlphaFoldDB" id="A0A0C1QRS7"/>
<dbReference type="CDD" id="cd02012">
    <property type="entry name" value="TPP_TK"/>
    <property type="match status" value="1"/>
</dbReference>
<name>A0A0C1QRS7_9GAMM</name>
<dbReference type="PANTHER" id="PTHR47514">
    <property type="entry name" value="TRANSKETOLASE N-TERMINAL SECTION-RELATED"/>
    <property type="match status" value="1"/>
</dbReference>
<proteinExistence type="predicted"/>
<dbReference type="Pfam" id="PF00456">
    <property type="entry name" value="Transketolase_N"/>
    <property type="match status" value="1"/>
</dbReference>
<dbReference type="EMBL" id="JWIC01000005">
    <property type="protein sequence ID" value="KID57717.1"/>
    <property type="molecule type" value="Genomic_DNA"/>
</dbReference>
<reference evidence="2 3" key="1">
    <citation type="submission" date="2014-12" db="EMBL/GenBank/DDBJ databases">
        <title>Draft Genome Sequence of Pseudoalteromonas luteoviolacea HI1.</title>
        <authorList>
            <person name="Asahina A.Y."/>
            <person name="Hadfield M.G."/>
        </authorList>
    </citation>
    <scope>NUCLEOTIDE SEQUENCE [LARGE SCALE GENOMIC DNA]</scope>
    <source>
        <strain evidence="2 3">HI1</strain>
    </source>
</reference>
<gene>
    <name evidence="2" type="ORF">JF50_11170</name>
</gene>
<protein>
    <recommendedName>
        <fullName evidence="1">Transketolase N-terminal domain-containing protein</fullName>
    </recommendedName>
</protein>
<dbReference type="OrthoDB" id="8732661at2"/>
<dbReference type="InterPro" id="IPR005474">
    <property type="entry name" value="Transketolase_N"/>
</dbReference>
<dbReference type="Proteomes" id="UP000031327">
    <property type="component" value="Unassembled WGS sequence"/>
</dbReference>